<dbReference type="AlphaFoldDB" id="A0A1G7JPS4"/>
<evidence type="ECO:0000313" key="2">
    <source>
        <dbReference type="Proteomes" id="UP000199072"/>
    </source>
</evidence>
<reference evidence="1 2" key="1">
    <citation type="submission" date="2016-10" db="EMBL/GenBank/DDBJ databases">
        <authorList>
            <person name="de Groot N.N."/>
        </authorList>
    </citation>
    <scope>NUCLEOTIDE SEQUENCE [LARGE SCALE GENOMIC DNA]</scope>
    <source>
        <strain evidence="1 2">47C3B</strain>
    </source>
</reference>
<dbReference type="EMBL" id="FNAI01000015">
    <property type="protein sequence ID" value="SDF26871.1"/>
    <property type="molecule type" value="Genomic_DNA"/>
</dbReference>
<keyword evidence="2" id="KW-1185">Reference proteome</keyword>
<accession>A0A1G7JPS4</accession>
<proteinExistence type="predicted"/>
<protein>
    <submittedName>
        <fullName evidence="1">Uncharacterized protein</fullName>
    </submittedName>
</protein>
<dbReference type="RefSeq" id="WP_091154165.1">
    <property type="nucleotide sequence ID" value="NZ_FNAI01000015.1"/>
</dbReference>
<sequence length="393" mass="45336">MANREIMMDALSTLFNLVEEDINPHQLIKKSLTAELLQEWQALLVNNTRTLKQGYLLERPENAAEKLYFLDQVTSLSNTLQSYLFRYRAAWTVSPAAESIRAFYVASRNILESLIEALLKNGAHQTLDLPISDFSLANVTIDLKVKCRELHQYLEICSADPELIRLLMNNIYVLLRKRHLTYRDTDYINGLCSAILQTAGLDTRRLRELLFSWDFNSPEFFMYWVNGWQRQLVAVDGLHEQLETITIEQDKINSLQPKAHVHMLPGEVSLKEDLQHFLGEKGQLVSQLMKLRRIVLKDNELAKSAARLRINLPVTQFGLFIRLQIESGMLPKENVGQVFTFFATHYSAKQALFISAESLQKKSTDVEHVTAQKMKGHLIWMVNWINEHYSATD</sequence>
<dbReference type="OrthoDB" id="705840at2"/>
<organism evidence="1 2">
    <name type="scientific">Mucilaginibacter pineti</name>
    <dbReference type="NCBI Taxonomy" id="1391627"/>
    <lineage>
        <taxon>Bacteria</taxon>
        <taxon>Pseudomonadati</taxon>
        <taxon>Bacteroidota</taxon>
        <taxon>Sphingobacteriia</taxon>
        <taxon>Sphingobacteriales</taxon>
        <taxon>Sphingobacteriaceae</taxon>
        <taxon>Mucilaginibacter</taxon>
    </lineage>
</organism>
<dbReference type="Proteomes" id="UP000199072">
    <property type="component" value="Unassembled WGS sequence"/>
</dbReference>
<name>A0A1G7JPS4_9SPHI</name>
<gene>
    <name evidence="1" type="ORF">SAMN05216464_11570</name>
</gene>
<evidence type="ECO:0000313" key="1">
    <source>
        <dbReference type="EMBL" id="SDF26871.1"/>
    </source>
</evidence>